<dbReference type="InterPro" id="IPR020846">
    <property type="entry name" value="MFS_dom"/>
</dbReference>
<dbReference type="Gene3D" id="1.20.1250.20">
    <property type="entry name" value="MFS general substrate transporter like domains"/>
    <property type="match status" value="1"/>
</dbReference>
<keyword evidence="4 5" id="KW-0472">Membrane</keyword>
<dbReference type="SUPFAM" id="SSF103473">
    <property type="entry name" value="MFS general substrate transporter"/>
    <property type="match status" value="1"/>
</dbReference>
<evidence type="ECO:0000256" key="4">
    <source>
        <dbReference type="ARBA" id="ARBA00023136"/>
    </source>
</evidence>
<feature type="transmembrane region" description="Helical" evidence="5">
    <location>
        <begin position="177"/>
        <end position="199"/>
    </location>
</feature>
<dbReference type="PROSITE" id="PS50850">
    <property type="entry name" value="MFS"/>
    <property type="match status" value="1"/>
</dbReference>
<evidence type="ECO:0000256" key="2">
    <source>
        <dbReference type="ARBA" id="ARBA00022692"/>
    </source>
</evidence>
<evidence type="ECO:0000256" key="5">
    <source>
        <dbReference type="SAM" id="Phobius"/>
    </source>
</evidence>
<reference evidence="7" key="1">
    <citation type="submission" date="2014-05" db="EMBL/GenBank/DDBJ databases">
        <authorList>
            <person name="Chronopoulou M."/>
        </authorList>
    </citation>
    <scope>NUCLEOTIDE SEQUENCE</scope>
    <source>
        <tissue evidence="7">Whole organism</tissue>
    </source>
</reference>
<feature type="transmembrane region" description="Helical" evidence="5">
    <location>
        <begin position="350"/>
        <end position="373"/>
    </location>
</feature>
<dbReference type="Pfam" id="PF00083">
    <property type="entry name" value="Sugar_tr"/>
    <property type="match status" value="2"/>
</dbReference>
<organism evidence="7">
    <name type="scientific">Lepeophtheirus salmonis</name>
    <name type="common">Salmon louse</name>
    <name type="synonym">Caligus salmonis</name>
    <dbReference type="NCBI Taxonomy" id="72036"/>
    <lineage>
        <taxon>Eukaryota</taxon>
        <taxon>Metazoa</taxon>
        <taxon>Ecdysozoa</taxon>
        <taxon>Arthropoda</taxon>
        <taxon>Crustacea</taxon>
        <taxon>Multicrustacea</taxon>
        <taxon>Hexanauplia</taxon>
        <taxon>Copepoda</taxon>
        <taxon>Siphonostomatoida</taxon>
        <taxon>Caligidae</taxon>
        <taxon>Lepeophtheirus</taxon>
    </lineage>
</organism>
<feature type="transmembrane region" description="Helical" evidence="5">
    <location>
        <begin position="144"/>
        <end position="165"/>
    </location>
</feature>
<feature type="transmembrane region" description="Helical" evidence="5">
    <location>
        <begin position="205"/>
        <end position="223"/>
    </location>
</feature>
<feature type="transmembrane region" description="Helical" evidence="5">
    <location>
        <begin position="118"/>
        <end position="138"/>
    </location>
</feature>
<dbReference type="AlphaFoldDB" id="A0A0K2V1N3"/>
<dbReference type="InterPro" id="IPR036259">
    <property type="entry name" value="MFS_trans_sf"/>
</dbReference>
<keyword evidence="3 5" id="KW-1133">Transmembrane helix</keyword>
<evidence type="ECO:0000256" key="1">
    <source>
        <dbReference type="ARBA" id="ARBA00004141"/>
    </source>
</evidence>
<evidence type="ECO:0000259" key="6">
    <source>
        <dbReference type="PROSITE" id="PS50850"/>
    </source>
</evidence>
<evidence type="ECO:0000256" key="3">
    <source>
        <dbReference type="ARBA" id="ARBA00022989"/>
    </source>
</evidence>
<dbReference type="GO" id="GO:0022857">
    <property type="term" value="F:transmembrane transporter activity"/>
    <property type="evidence" value="ECO:0007669"/>
    <property type="project" value="InterPro"/>
</dbReference>
<dbReference type="PANTHER" id="PTHR48021">
    <property type="match status" value="1"/>
</dbReference>
<dbReference type="InterPro" id="IPR005829">
    <property type="entry name" value="Sugar_transporter_CS"/>
</dbReference>
<dbReference type="EMBL" id="HACA01027047">
    <property type="protein sequence ID" value="CDW44408.1"/>
    <property type="molecule type" value="Transcribed_RNA"/>
</dbReference>
<feature type="transmembrane region" description="Helical" evidence="5">
    <location>
        <begin position="489"/>
        <end position="508"/>
    </location>
</feature>
<dbReference type="GO" id="GO:0016020">
    <property type="term" value="C:membrane"/>
    <property type="evidence" value="ECO:0007669"/>
    <property type="project" value="UniProtKB-SubCell"/>
</dbReference>
<name>A0A0K2V1N3_LEPSM</name>
<feature type="transmembrane region" description="Helical" evidence="5">
    <location>
        <begin position="42"/>
        <end position="67"/>
    </location>
</feature>
<feature type="domain" description="Major facilitator superfamily (MFS) profile" evidence="6">
    <location>
        <begin position="44"/>
        <end position="511"/>
    </location>
</feature>
<accession>A0A0K2V1N3</accession>
<keyword evidence="2 5" id="KW-0812">Transmembrane</keyword>
<dbReference type="PROSITE" id="PS00217">
    <property type="entry name" value="SUGAR_TRANSPORT_2"/>
    <property type="match status" value="1"/>
</dbReference>
<evidence type="ECO:0000313" key="7">
    <source>
        <dbReference type="EMBL" id="CDW44408.1"/>
    </source>
</evidence>
<dbReference type="OrthoDB" id="6339427at2759"/>
<feature type="transmembrane region" description="Helical" evidence="5">
    <location>
        <begin position="456"/>
        <end position="477"/>
    </location>
</feature>
<feature type="transmembrane region" description="Helical" evidence="5">
    <location>
        <begin position="286"/>
        <end position="312"/>
    </location>
</feature>
<proteinExistence type="predicted"/>
<dbReference type="InterPro" id="IPR005828">
    <property type="entry name" value="MFS_sugar_transport-like"/>
</dbReference>
<sequence length="545" mass="61631">MKSHTSHTDQRGSTVLTPIANVWQNVRDTSETSNSYSKQKQIFATLFASLGCFLNGTSIGYTGVAIPSLMNGTFDVYGFPADYSQQQVSWITSLMYVGCILGGLFSRFFMDFMGRRRTLLYIVNTFYLSGHILIFFGSCAEMFYIGRILNGIALGLELCVASVYIVEISSTDMRAILGYFIQFMGTLGVLYSFTMGGLFFNWNGLTAASGVFIIPFILATYFMPESPHWLLLKGYEFQAVQSLEWLRGRDDAAVELEILKIKKYLVLKENEKLSGLGLIKESPKTLLISLTMMFFWMFSGYSLYIVYSVSIFEMVGSSIKPSSATIIVGLVLLLSCLVSVYTVSKWSRKWMMIVSMFLIFFFNLIIGFCMFLHERAKSQDYNGSIEKHLFISEEINSLNETMVREEYLNLSQSVGVSIGWIPLLCVIGIIFFGNVGQATLIWIVTSEITPPKSRNIVNSILISFAFFCGFLVTKTFVDFVEIFKESKTFWIYSGIAVFGTFFIMIFVPETKGKTNNEMRIYFGKGPKKHSIRSKHSNEIPLQEIS</sequence>
<feature type="transmembrane region" description="Helical" evidence="5">
    <location>
        <begin position="418"/>
        <end position="444"/>
    </location>
</feature>
<feature type="transmembrane region" description="Helical" evidence="5">
    <location>
        <begin position="324"/>
        <end position="343"/>
    </location>
</feature>
<dbReference type="InterPro" id="IPR050549">
    <property type="entry name" value="MFS_Trehalose_Transporter"/>
</dbReference>
<dbReference type="PANTHER" id="PTHR48021:SF1">
    <property type="entry name" value="GH07001P-RELATED"/>
    <property type="match status" value="1"/>
</dbReference>
<feature type="transmembrane region" description="Helical" evidence="5">
    <location>
        <begin position="87"/>
        <end position="106"/>
    </location>
</feature>
<comment type="subcellular location">
    <subcellularLocation>
        <location evidence="1">Membrane</location>
        <topology evidence="1">Multi-pass membrane protein</topology>
    </subcellularLocation>
</comment>
<protein>
    <recommendedName>
        <fullName evidence="6">Major facilitator superfamily (MFS) profile domain-containing protein</fullName>
    </recommendedName>
</protein>